<reference evidence="5 6" key="1">
    <citation type="submission" date="2017-11" db="EMBL/GenBank/DDBJ databases">
        <title>Infants hospitalized years apart are colonized by the same room-sourced microbial strains.</title>
        <authorList>
            <person name="Brooks B."/>
            <person name="Olm M.R."/>
            <person name="Firek B.A."/>
            <person name="Baker R."/>
            <person name="Thomas B.C."/>
            <person name="Morowitz M.J."/>
            <person name="Banfield J.F."/>
        </authorList>
    </citation>
    <scope>NUCLEOTIDE SEQUENCE [LARGE SCALE GENOMIC DNA]</scope>
    <source>
        <strain evidence="5">S2_009_000_R2_76</strain>
    </source>
</reference>
<organism evidence="5 6">
    <name type="scientific">Pseudopedobacter saltans</name>
    <dbReference type="NCBI Taxonomy" id="151895"/>
    <lineage>
        <taxon>Bacteria</taxon>
        <taxon>Pseudomonadati</taxon>
        <taxon>Bacteroidota</taxon>
        <taxon>Sphingobacteriia</taxon>
        <taxon>Sphingobacteriales</taxon>
        <taxon>Sphingobacteriaceae</taxon>
        <taxon>Pseudopedobacter</taxon>
    </lineage>
</organism>
<dbReference type="PANTHER" id="PTHR11358">
    <property type="entry name" value="ARGINASE/AGMATINASE"/>
    <property type="match status" value="1"/>
</dbReference>
<sequence length="347" mass="39456">MIDLSSFDPNAAGNPQSNIFGLPFTEDNARLIIQPVPWEATVNIYPGTARCISSIVRHSVHIDLFWKEHPDLWKQGIFIRETNQKILLKSDYLRKEAELLVGYTCCGKALCDNDFMQKNLKEINCGGAYLNTWVYDHTKDIIEKGKLAALLGGDHSISQGMVQALSEKYNDFGILQIDAHCELRKSYEGFVYSHACVMRNILDKIPQVTKLVQVGTREFCEEEYNYLKENSGRIKTFFDEDLKEEQYNGKSWYEISKSIVDALPQYVYLSFDIDGLKPYYCPSANSPVVGGLEYDQLKTIFKLMKQQGKTIIGFDLCQVGNGRVGTDAQVGSYILWDLCNQFLHSNS</sequence>
<dbReference type="Gene3D" id="3.40.800.10">
    <property type="entry name" value="Ureohydrolase domain"/>
    <property type="match status" value="1"/>
</dbReference>
<dbReference type="InterPro" id="IPR006035">
    <property type="entry name" value="Ureohydrolase"/>
</dbReference>
<dbReference type="GO" id="GO:0046872">
    <property type="term" value="F:metal ion binding"/>
    <property type="evidence" value="ECO:0007669"/>
    <property type="project" value="UniProtKB-KW"/>
</dbReference>
<proteinExistence type="inferred from homology"/>
<dbReference type="PROSITE" id="PS51409">
    <property type="entry name" value="ARGINASE_2"/>
    <property type="match status" value="1"/>
</dbReference>
<evidence type="ECO:0000256" key="3">
    <source>
        <dbReference type="ARBA" id="ARBA00022801"/>
    </source>
</evidence>
<dbReference type="Pfam" id="PF00491">
    <property type="entry name" value="Arginase"/>
    <property type="match status" value="1"/>
</dbReference>
<dbReference type="SUPFAM" id="SSF52768">
    <property type="entry name" value="Arginase/deacetylase"/>
    <property type="match status" value="1"/>
</dbReference>
<protein>
    <submittedName>
        <fullName evidence="5">Agmatinase</fullName>
    </submittedName>
</protein>
<dbReference type="InterPro" id="IPR023696">
    <property type="entry name" value="Ureohydrolase_dom_sf"/>
</dbReference>
<evidence type="ECO:0000313" key="6">
    <source>
        <dbReference type="Proteomes" id="UP000249645"/>
    </source>
</evidence>
<evidence type="ECO:0000256" key="2">
    <source>
        <dbReference type="ARBA" id="ARBA00022723"/>
    </source>
</evidence>
<comment type="similarity">
    <text evidence="1">Belongs to the arginase family. Agmatinase subfamily.</text>
</comment>
<evidence type="ECO:0000256" key="1">
    <source>
        <dbReference type="ARBA" id="ARBA00009227"/>
    </source>
</evidence>
<comment type="caution">
    <text evidence="5">The sequence shown here is derived from an EMBL/GenBank/DDBJ whole genome shotgun (WGS) entry which is preliminary data.</text>
</comment>
<accession>A0A2W5EHR7</accession>
<dbReference type="PROSITE" id="PS01053">
    <property type="entry name" value="ARGINASE_1"/>
    <property type="match status" value="1"/>
</dbReference>
<dbReference type="PRINTS" id="PR00116">
    <property type="entry name" value="ARGINASE"/>
</dbReference>
<dbReference type="AlphaFoldDB" id="A0A2W5EHR7"/>
<evidence type="ECO:0000313" key="5">
    <source>
        <dbReference type="EMBL" id="PZP42628.1"/>
    </source>
</evidence>
<dbReference type="GO" id="GO:0008783">
    <property type="term" value="F:agmatinase activity"/>
    <property type="evidence" value="ECO:0007669"/>
    <property type="project" value="TreeGrafter"/>
</dbReference>
<gene>
    <name evidence="5" type="ORF">DI598_16730</name>
</gene>
<dbReference type="GO" id="GO:0033389">
    <property type="term" value="P:putrescine biosynthetic process from arginine, via agmatine"/>
    <property type="evidence" value="ECO:0007669"/>
    <property type="project" value="TreeGrafter"/>
</dbReference>
<dbReference type="PANTHER" id="PTHR11358:SF26">
    <property type="entry name" value="GUANIDINO ACID HYDROLASE, MITOCHONDRIAL"/>
    <property type="match status" value="1"/>
</dbReference>
<dbReference type="EMBL" id="QFOI01000421">
    <property type="protein sequence ID" value="PZP42628.1"/>
    <property type="molecule type" value="Genomic_DNA"/>
</dbReference>
<keyword evidence="2" id="KW-0479">Metal-binding</keyword>
<dbReference type="Proteomes" id="UP000249645">
    <property type="component" value="Unassembled WGS sequence"/>
</dbReference>
<dbReference type="InterPro" id="IPR020855">
    <property type="entry name" value="Ureohydrolase_Mn_BS"/>
</dbReference>
<evidence type="ECO:0000256" key="4">
    <source>
        <dbReference type="RuleBase" id="RU003684"/>
    </source>
</evidence>
<name>A0A2W5EHR7_9SPHI</name>
<keyword evidence="3 4" id="KW-0378">Hydrolase</keyword>